<dbReference type="Pfam" id="PF13905">
    <property type="entry name" value="Thioredoxin_8"/>
    <property type="match status" value="1"/>
</dbReference>
<name>A0A542DKS9_AMYCI</name>
<reference evidence="3 4" key="1">
    <citation type="submission" date="2019-06" db="EMBL/GenBank/DDBJ databases">
        <title>Sequencing the genomes of 1000 actinobacteria strains.</title>
        <authorList>
            <person name="Klenk H.-P."/>
        </authorList>
    </citation>
    <scope>NUCLEOTIDE SEQUENCE [LARGE SCALE GENOMIC DNA]</scope>
    <source>
        <strain evidence="3 4">DSM 45679</strain>
    </source>
</reference>
<dbReference type="InterPro" id="IPR045302">
    <property type="entry name" value="NHL2_NHL_rpt_dom"/>
</dbReference>
<keyword evidence="1" id="KW-0677">Repeat</keyword>
<dbReference type="PANTHER" id="PTHR46388">
    <property type="entry name" value="NHL REPEAT-CONTAINING PROTEIN 2"/>
    <property type="match status" value="1"/>
</dbReference>
<sequence>MRHVRAPELAGAQWLNTGGERLRLAELRGRIVLLDFWTSGCVNCLHVLDELRPLEREFADVLVTIGVHSPKFLHEGERAAIEAAVRRYEVRHPVLNDPDLTNWRQYAVKAWPTLVVIDPEGYVAHVAAGEGHGEALRRVLEELVATHTEKGTLRRGGSPYVAAEEAGGELRFPSKAVPSPSGTLLVADTGHHAVVELAADGETVLRRFGSGRRGAEDGPADRAGFAEPSGVAVLPPAVAERVGYQVVVADTAGHLLRGIDLDTGQVRTVAGTGKQWRDGPVRGAAGEVDLTSPWDLTWWEPAGGVVVAMAGNHTLGLFDPLRGEISRLAGTTVEGLRDGPAPEAFFAQTSGLAATPEELWLVDAETSALRGLRREGTAFTVHTAVGTDLFSFGHRDGPAGEALLQHPLGLAVLPDGSIAVADTYNGAVRGYDPASGTVSTLASGLSEPSGLLVHAGKLLVVESSGHRLRELPRETGSSVTGDAHAVRRPPTTLAPGEVDLEVVFRPPPGEKLDDRYGPSTRLELSASPPELLAEGAGTGTALTRRIRLAEGYPEGVLQVVAQAASCDDEAEHPACRMTRQDWGVPVLLDPAGERDFRLVMAGPAAGEG</sequence>
<organism evidence="3 4">
    <name type="scientific">Amycolatopsis cihanbeyliensis</name>
    <dbReference type="NCBI Taxonomy" id="1128664"/>
    <lineage>
        <taxon>Bacteria</taxon>
        <taxon>Bacillati</taxon>
        <taxon>Actinomycetota</taxon>
        <taxon>Actinomycetes</taxon>
        <taxon>Pseudonocardiales</taxon>
        <taxon>Pseudonocardiaceae</taxon>
        <taxon>Amycolatopsis</taxon>
    </lineage>
</organism>
<dbReference type="PANTHER" id="PTHR46388:SF2">
    <property type="entry name" value="NHL REPEAT-CONTAINING PROTEIN 2"/>
    <property type="match status" value="1"/>
</dbReference>
<dbReference type="EMBL" id="VFML01000001">
    <property type="protein sequence ID" value="TQJ03711.1"/>
    <property type="molecule type" value="Genomic_DNA"/>
</dbReference>
<dbReference type="InterPro" id="IPR036249">
    <property type="entry name" value="Thioredoxin-like_sf"/>
</dbReference>
<protein>
    <submittedName>
        <fullName evidence="3">Thiol-disulfide isomerase/thioredoxin</fullName>
    </submittedName>
</protein>
<feature type="domain" description="Thioredoxin" evidence="2">
    <location>
        <begin position="1"/>
        <end position="145"/>
    </location>
</feature>
<proteinExistence type="predicted"/>
<evidence type="ECO:0000256" key="1">
    <source>
        <dbReference type="ARBA" id="ARBA00022737"/>
    </source>
</evidence>
<dbReference type="InterPro" id="IPR012336">
    <property type="entry name" value="Thioredoxin-like_fold"/>
</dbReference>
<dbReference type="SUPFAM" id="SSF63825">
    <property type="entry name" value="YWTD domain"/>
    <property type="match status" value="1"/>
</dbReference>
<dbReference type="OrthoDB" id="9811352at2"/>
<dbReference type="CDD" id="cd14951">
    <property type="entry name" value="NHL-2_like"/>
    <property type="match status" value="1"/>
</dbReference>
<dbReference type="PROSITE" id="PS51352">
    <property type="entry name" value="THIOREDOXIN_2"/>
    <property type="match status" value="1"/>
</dbReference>
<comment type="caution">
    <text evidence="3">The sequence shown here is derived from an EMBL/GenBank/DDBJ whole genome shotgun (WGS) entry which is preliminary data.</text>
</comment>
<dbReference type="AlphaFoldDB" id="A0A542DKS9"/>
<dbReference type="Proteomes" id="UP000320876">
    <property type="component" value="Unassembled WGS sequence"/>
</dbReference>
<dbReference type="InterPro" id="IPR011042">
    <property type="entry name" value="6-blade_b-propeller_TolB-like"/>
</dbReference>
<evidence type="ECO:0000313" key="3">
    <source>
        <dbReference type="EMBL" id="TQJ03711.1"/>
    </source>
</evidence>
<gene>
    <name evidence="3" type="ORF">FB471_3478</name>
</gene>
<accession>A0A542DKS9</accession>
<dbReference type="Pfam" id="PF01436">
    <property type="entry name" value="NHL"/>
    <property type="match status" value="1"/>
</dbReference>
<dbReference type="Gene3D" id="3.40.30.10">
    <property type="entry name" value="Glutaredoxin"/>
    <property type="match status" value="1"/>
</dbReference>
<dbReference type="InterPro" id="IPR013766">
    <property type="entry name" value="Thioredoxin_domain"/>
</dbReference>
<dbReference type="SUPFAM" id="SSF52833">
    <property type="entry name" value="Thioredoxin-like"/>
    <property type="match status" value="1"/>
</dbReference>
<dbReference type="GO" id="GO:0016853">
    <property type="term" value="F:isomerase activity"/>
    <property type="evidence" value="ECO:0007669"/>
    <property type="project" value="UniProtKB-KW"/>
</dbReference>
<keyword evidence="3" id="KW-0413">Isomerase</keyword>
<keyword evidence="4" id="KW-1185">Reference proteome</keyword>
<evidence type="ECO:0000259" key="2">
    <source>
        <dbReference type="PROSITE" id="PS51352"/>
    </source>
</evidence>
<dbReference type="Gene3D" id="2.120.10.30">
    <property type="entry name" value="TolB, C-terminal domain"/>
    <property type="match status" value="2"/>
</dbReference>
<evidence type="ECO:0000313" key="4">
    <source>
        <dbReference type="Proteomes" id="UP000320876"/>
    </source>
</evidence>
<dbReference type="InterPro" id="IPR001258">
    <property type="entry name" value="NHL_repeat"/>
</dbReference>